<evidence type="ECO:0000313" key="7">
    <source>
        <dbReference type="EMBL" id="PVH24623.1"/>
    </source>
</evidence>
<evidence type="ECO:0000256" key="2">
    <source>
        <dbReference type="ARBA" id="ARBA00022605"/>
    </source>
</evidence>
<sequence length="253" mass="27825">MNFRPCIDVFKAKVVQLIGTSLFGGDERTIIKHFESEYSPAYYAKLFKEDDLKGGHILSLGSGNNDVVIEALSAFSGGMKYGGGVTAENAHVYLDAGATHVIVNSYVFNNGEINYSNLDSLVKSIGKDKLVLDMSCRKRNGEYYIVTNLWEKFTNVRINKQSLLEISGYCDEIIVHGVDSEGRKQGLESDLVKILAEHTPIKTVYAGGISSISDLNLIKELGNEKIDPCIGTALSIYGGNLPYQDVVQWNNLN</sequence>
<dbReference type="InterPro" id="IPR006062">
    <property type="entry name" value="His_biosynth"/>
</dbReference>
<protein>
    <submittedName>
        <fullName evidence="7">Phosphoribosylformimino-5-aminoimidazole carboxamide ribotide isomerase</fullName>
    </submittedName>
</protein>
<dbReference type="AlphaFoldDB" id="A0A2T8HGV2"/>
<comment type="similarity">
    <text evidence="1 6">Belongs to the HisA/HisF family.</text>
</comment>
<gene>
    <name evidence="7" type="primary">hisA</name>
    <name evidence="7" type="ORF">DC487_13920</name>
</gene>
<keyword evidence="2 6" id="KW-0028">Amino-acid biosynthesis</keyword>
<keyword evidence="8" id="KW-1185">Reference proteome</keyword>
<dbReference type="GO" id="GO:0000105">
    <property type="term" value="P:L-histidine biosynthetic process"/>
    <property type="evidence" value="ECO:0007669"/>
    <property type="project" value="UniProtKB-KW"/>
</dbReference>
<dbReference type="GO" id="GO:0000162">
    <property type="term" value="P:L-tryptophan biosynthetic process"/>
    <property type="evidence" value="ECO:0007669"/>
    <property type="project" value="TreeGrafter"/>
</dbReference>
<dbReference type="Pfam" id="PF00977">
    <property type="entry name" value="His_biosynth"/>
    <property type="match status" value="1"/>
</dbReference>
<dbReference type="SUPFAM" id="SSF51366">
    <property type="entry name" value="Ribulose-phoshate binding barrel"/>
    <property type="match status" value="1"/>
</dbReference>
<dbReference type="InterPro" id="IPR011060">
    <property type="entry name" value="RibuloseP-bd_barrel"/>
</dbReference>
<evidence type="ECO:0000256" key="3">
    <source>
        <dbReference type="ARBA" id="ARBA00023102"/>
    </source>
</evidence>
<name>A0A2T8HGV2_9SPHI</name>
<evidence type="ECO:0000256" key="6">
    <source>
        <dbReference type="RuleBase" id="RU003657"/>
    </source>
</evidence>
<dbReference type="EMBL" id="QDKG01000005">
    <property type="protein sequence ID" value="PVH24623.1"/>
    <property type="molecule type" value="Genomic_DNA"/>
</dbReference>
<accession>A0A2T8HGV2</accession>
<proteinExistence type="inferred from homology"/>
<keyword evidence="3 6" id="KW-0368">Histidine biosynthesis</keyword>
<dbReference type="PANTHER" id="PTHR43090:SF2">
    <property type="entry name" value="1-(5-PHOSPHORIBOSYL)-5-[(5-PHOSPHORIBOSYLAMINO)METHYLIDENEAMINO] IMIDAZOLE-4-CARBOXAMIDE ISOMERASE"/>
    <property type="match status" value="1"/>
</dbReference>
<dbReference type="NCBIfam" id="TIGR02129">
    <property type="entry name" value="hisA_euk"/>
    <property type="match status" value="1"/>
</dbReference>
<dbReference type="InterPro" id="IPR011858">
    <property type="entry name" value="His6/HISN3"/>
</dbReference>
<dbReference type="Gene3D" id="3.20.20.70">
    <property type="entry name" value="Aldolase class I"/>
    <property type="match status" value="1"/>
</dbReference>
<organism evidence="7 8">
    <name type="scientific">Sphingobacterium corticibacter</name>
    <dbReference type="NCBI Taxonomy" id="2171749"/>
    <lineage>
        <taxon>Bacteria</taxon>
        <taxon>Pseudomonadati</taxon>
        <taxon>Bacteroidota</taxon>
        <taxon>Sphingobacteriia</taxon>
        <taxon>Sphingobacteriales</taxon>
        <taxon>Sphingobacteriaceae</taxon>
        <taxon>Sphingobacterium</taxon>
    </lineage>
</organism>
<keyword evidence="4 7" id="KW-0413">Isomerase</keyword>
<reference evidence="7 8" key="1">
    <citation type="submission" date="2018-04" db="EMBL/GenBank/DDBJ databases">
        <title>Sphingobacterium cortibacter sp. nov.</title>
        <authorList>
            <person name="Li Y."/>
        </authorList>
    </citation>
    <scope>NUCLEOTIDE SEQUENCE [LARGE SCALE GENOMIC DNA]</scope>
    <source>
        <strain evidence="7 8">2c-3</strain>
    </source>
</reference>
<evidence type="ECO:0000256" key="5">
    <source>
        <dbReference type="ARBA" id="ARBA00029440"/>
    </source>
</evidence>
<evidence type="ECO:0000313" key="8">
    <source>
        <dbReference type="Proteomes" id="UP000245627"/>
    </source>
</evidence>
<dbReference type="InterPro" id="IPR044524">
    <property type="entry name" value="Isoase_HisA-like"/>
</dbReference>
<comment type="pathway">
    <text evidence="5">Amino-acid biosynthesis.</text>
</comment>
<dbReference type="PANTHER" id="PTHR43090">
    <property type="entry name" value="1-(5-PHOSPHORIBOSYL)-5-[(5-PHOSPHORIBOSYLAMINO)METHYLIDENEAMINO] IMIDAZOLE-4-CARBOXAMIDE ISOMERASE"/>
    <property type="match status" value="1"/>
</dbReference>
<dbReference type="OrthoDB" id="9807749at2"/>
<dbReference type="GO" id="GO:0003949">
    <property type="term" value="F:1-(5-phosphoribosyl)-5-[(5-phosphoribosylamino)methylideneamino]imidazole-4-carboxamide isomerase activity"/>
    <property type="evidence" value="ECO:0007669"/>
    <property type="project" value="InterPro"/>
</dbReference>
<dbReference type="InterPro" id="IPR013785">
    <property type="entry name" value="Aldolase_TIM"/>
</dbReference>
<evidence type="ECO:0000256" key="4">
    <source>
        <dbReference type="ARBA" id="ARBA00023235"/>
    </source>
</evidence>
<evidence type="ECO:0000256" key="1">
    <source>
        <dbReference type="ARBA" id="ARBA00009667"/>
    </source>
</evidence>
<comment type="caution">
    <text evidence="7">The sequence shown here is derived from an EMBL/GenBank/DDBJ whole genome shotgun (WGS) entry which is preliminary data.</text>
</comment>
<dbReference type="Proteomes" id="UP000245627">
    <property type="component" value="Unassembled WGS sequence"/>
</dbReference>
<dbReference type="GO" id="GO:0005737">
    <property type="term" value="C:cytoplasm"/>
    <property type="evidence" value="ECO:0007669"/>
    <property type="project" value="TreeGrafter"/>
</dbReference>
<dbReference type="RefSeq" id="WP_116776569.1">
    <property type="nucleotide sequence ID" value="NZ_QDKG01000005.1"/>
</dbReference>